<gene>
    <name evidence="1" type="ORF">COCCADRAFT_10657</name>
</gene>
<feature type="non-terminal residue" evidence="1">
    <location>
        <position position="99"/>
    </location>
</feature>
<accession>W6XMS4</accession>
<evidence type="ECO:0000313" key="2">
    <source>
        <dbReference type="Proteomes" id="UP000053841"/>
    </source>
</evidence>
<protein>
    <submittedName>
        <fullName evidence="1">Uncharacterized protein</fullName>
    </submittedName>
</protein>
<dbReference type="HOGENOM" id="CLU_2326267_0_0_1"/>
<dbReference type="AlphaFoldDB" id="W6XMS4"/>
<organism evidence="1 2">
    <name type="scientific">Cochliobolus carbonum (strain 26-R-13)</name>
    <name type="common">Maize leaf spot fungus</name>
    <name type="synonym">Bipolaris zeicola</name>
    <dbReference type="NCBI Taxonomy" id="930089"/>
    <lineage>
        <taxon>Eukaryota</taxon>
        <taxon>Fungi</taxon>
        <taxon>Dikarya</taxon>
        <taxon>Ascomycota</taxon>
        <taxon>Pezizomycotina</taxon>
        <taxon>Dothideomycetes</taxon>
        <taxon>Pleosporomycetidae</taxon>
        <taxon>Pleosporales</taxon>
        <taxon>Pleosporineae</taxon>
        <taxon>Pleosporaceae</taxon>
        <taxon>Bipolaris</taxon>
    </lineage>
</organism>
<dbReference type="RefSeq" id="XP_007719100.1">
    <property type="nucleotide sequence ID" value="XM_007720910.1"/>
</dbReference>
<sequence length="99" mass="11529">MQNLRTAQIDNRSRVLLGPHRLDNRINSELAKAYVEQLSEQATSLLVVEPTQETMSLDSLELIELLLQQNRTSFENERRTLPDKYRIENGLLLYSNRLC</sequence>
<keyword evidence="2" id="KW-1185">Reference proteome</keyword>
<dbReference type="KEGG" id="bze:COCCADRAFT_10657"/>
<dbReference type="EMBL" id="KI965358">
    <property type="protein sequence ID" value="EUC26595.1"/>
    <property type="molecule type" value="Genomic_DNA"/>
</dbReference>
<evidence type="ECO:0000313" key="1">
    <source>
        <dbReference type="EMBL" id="EUC26595.1"/>
    </source>
</evidence>
<reference evidence="1 2" key="1">
    <citation type="journal article" date="2013" name="PLoS Genet.">
        <title>Comparative genome structure, secondary metabolite, and effector coding capacity across Cochliobolus pathogens.</title>
        <authorList>
            <person name="Condon B.J."/>
            <person name="Leng Y."/>
            <person name="Wu D."/>
            <person name="Bushley K.E."/>
            <person name="Ohm R.A."/>
            <person name="Otillar R."/>
            <person name="Martin J."/>
            <person name="Schackwitz W."/>
            <person name="Grimwood J."/>
            <person name="MohdZainudin N."/>
            <person name="Xue C."/>
            <person name="Wang R."/>
            <person name="Manning V.A."/>
            <person name="Dhillon B."/>
            <person name="Tu Z.J."/>
            <person name="Steffenson B.J."/>
            <person name="Salamov A."/>
            <person name="Sun H."/>
            <person name="Lowry S."/>
            <person name="LaButti K."/>
            <person name="Han J."/>
            <person name="Copeland A."/>
            <person name="Lindquist E."/>
            <person name="Barry K."/>
            <person name="Schmutz J."/>
            <person name="Baker S.E."/>
            <person name="Ciuffetti L.M."/>
            <person name="Grigoriev I.V."/>
            <person name="Zhong S."/>
            <person name="Turgeon B.G."/>
        </authorList>
    </citation>
    <scope>NUCLEOTIDE SEQUENCE [LARGE SCALE GENOMIC DNA]</scope>
    <source>
        <strain evidence="1 2">26-R-13</strain>
    </source>
</reference>
<dbReference type="OrthoDB" id="5599418at2759"/>
<dbReference type="GeneID" id="19143420"/>
<name>W6XMS4_COCC2</name>
<dbReference type="Proteomes" id="UP000053841">
    <property type="component" value="Unassembled WGS sequence"/>
</dbReference>
<proteinExistence type="predicted"/>